<dbReference type="InterPro" id="IPR007138">
    <property type="entry name" value="ABM_dom"/>
</dbReference>
<evidence type="ECO:0000313" key="3">
    <source>
        <dbReference type="Proteomes" id="UP000721954"/>
    </source>
</evidence>
<dbReference type="GO" id="GO:0004497">
    <property type="term" value="F:monooxygenase activity"/>
    <property type="evidence" value="ECO:0007669"/>
    <property type="project" value="UniProtKB-KW"/>
</dbReference>
<dbReference type="Proteomes" id="UP000721954">
    <property type="component" value="Unassembled WGS sequence"/>
</dbReference>
<evidence type="ECO:0000259" key="1">
    <source>
        <dbReference type="Pfam" id="PF03992"/>
    </source>
</evidence>
<dbReference type="Gene3D" id="3.30.70.100">
    <property type="match status" value="1"/>
</dbReference>
<accession>A0ABS3Y0C5</accession>
<dbReference type="InterPro" id="IPR011008">
    <property type="entry name" value="Dimeric_a/b-barrel"/>
</dbReference>
<name>A0ABS3Y0C5_9ACTN</name>
<feature type="domain" description="ABM" evidence="1">
    <location>
        <begin position="9"/>
        <end position="66"/>
    </location>
</feature>
<comment type="caution">
    <text evidence="2">The sequence shown here is derived from an EMBL/GenBank/DDBJ whole genome shotgun (WGS) entry which is preliminary data.</text>
</comment>
<organism evidence="2 3">
    <name type="scientific">Streptomyces smyrnaeus</name>
    <dbReference type="NCBI Taxonomy" id="1387713"/>
    <lineage>
        <taxon>Bacteria</taxon>
        <taxon>Bacillati</taxon>
        <taxon>Actinomycetota</taxon>
        <taxon>Actinomycetes</taxon>
        <taxon>Kitasatosporales</taxon>
        <taxon>Streptomycetaceae</taxon>
        <taxon>Streptomyces</taxon>
    </lineage>
</organism>
<dbReference type="Pfam" id="PF03992">
    <property type="entry name" value="ABM"/>
    <property type="match status" value="1"/>
</dbReference>
<reference evidence="2 3" key="1">
    <citation type="submission" date="2021-02" db="EMBL/GenBank/DDBJ databases">
        <title>Streptomyces spirodelae sp. nov., isolated from duckweed.</title>
        <authorList>
            <person name="Saimee Y."/>
            <person name="Duangmal K."/>
        </authorList>
    </citation>
    <scope>NUCLEOTIDE SEQUENCE [LARGE SCALE GENOMIC DNA]</scope>
    <source>
        <strain evidence="2 3">DSM 42105</strain>
    </source>
</reference>
<keyword evidence="3" id="KW-1185">Reference proteome</keyword>
<protein>
    <submittedName>
        <fullName evidence="2">Antibiotic biosynthesis monooxygenase</fullName>
    </submittedName>
</protein>
<proteinExistence type="predicted"/>
<dbReference type="EMBL" id="JAFFZM010000012">
    <property type="protein sequence ID" value="MBO8200632.1"/>
    <property type="molecule type" value="Genomic_DNA"/>
</dbReference>
<dbReference type="SUPFAM" id="SSF54909">
    <property type="entry name" value="Dimeric alpha+beta barrel"/>
    <property type="match status" value="1"/>
</dbReference>
<keyword evidence="2" id="KW-0503">Monooxygenase</keyword>
<sequence>MTVGFAAFHYPRAEHFEEFVDRAHQVGAFLRAKPGCLSAEIWATADGDSVVTCGRFESQEALGAALTAARDLGAVTAFDDREHKPRQIFNLLAR</sequence>
<keyword evidence="2" id="KW-0560">Oxidoreductase</keyword>
<dbReference type="GeneID" id="96260964"/>
<evidence type="ECO:0000313" key="2">
    <source>
        <dbReference type="EMBL" id="MBO8200632.1"/>
    </source>
</evidence>
<dbReference type="RefSeq" id="WP_209212254.1">
    <property type="nucleotide sequence ID" value="NZ_JAFFZM010000012.1"/>
</dbReference>
<gene>
    <name evidence="2" type="ORF">JW613_20305</name>
</gene>